<organism evidence="2 3">
    <name type="scientific">Vibrio agarilyticus</name>
    <dbReference type="NCBI Taxonomy" id="2726741"/>
    <lineage>
        <taxon>Bacteria</taxon>
        <taxon>Pseudomonadati</taxon>
        <taxon>Pseudomonadota</taxon>
        <taxon>Gammaproteobacteria</taxon>
        <taxon>Vibrionales</taxon>
        <taxon>Vibrionaceae</taxon>
        <taxon>Vibrio</taxon>
    </lineage>
</organism>
<dbReference type="PANTHER" id="PTHR42194:SF1">
    <property type="entry name" value="UPF0276 PROTEIN HI_1600"/>
    <property type="match status" value="1"/>
</dbReference>
<comment type="similarity">
    <text evidence="1">Belongs to the UPF0276 family.</text>
</comment>
<dbReference type="PANTHER" id="PTHR42194">
    <property type="entry name" value="UPF0276 PROTEIN HI_1600"/>
    <property type="match status" value="1"/>
</dbReference>
<proteinExistence type="inferred from homology"/>
<dbReference type="NCBIfam" id="NF003818">
    <property type="entry name" value="PRK05409.1"/>
    <property type="match status" value="1"/>
</dbReference>
<dbReference type="RefSeq" id="WP_168836501.1">
    <property type="nucleotide sequence ID" value="NZ_JABAIK010000009.1"/>
</dbReference>
<dbReference type="EMBL" id="JABAIK010000009">
    <property type="protein sequence ID" value="NLS13417.1"/>
    <property type="molecule type" value="Genomic_DNA"/>
</dbReference>
<dbReference type="InterPro" id="IPR007801">
    <property type="entry name" value="MbnB/TglH/ChrH"/>
</dbReference>
<dbReference type="HAMAP" id="MF_00697">
    <property type="entry name" value="UPF0276"/>
    <property type="match status" value="1"/>
</dbReference>
<evidence type="ECO:0000256" key="1">
    <source>
        <dbReference type="HAMAP-Rule" id="MF_00697"/>
    </source>
</evidence>
<dbReference type="SUPFAM" id="SSF51658">
    <property type="entry name" value="Xylose isomerase-like"/>
    <property type="match status" value="1"/>
</dbReference>
<keyword evidence="3" id="KW-1185">Reference proteome</keyword>
<dbReference type="InterPro" id="IPR036237">
    <property type="entry name" value="Xyl_isomerase-like_sf"/>
</dbReference>
<protein>
    <recommendedName>
        <fullName evidence="1">UPF0276 protein HGP28_10980</fullName>
    </recommendedName>
</protein>
<dbReference type="AlphaFoldDB" id="A0A7X8YHJ5"/>
<gene>
    <name evidence="2" type="ORF">HGP28_10980</name>
</gene>
<dbReference type="Gene3D" id="3.20.20.150">
    <property type="entry name" value="Divalent-metal-dependent TIM barrel enzymes"/>
    <property type="match status" value="1"/>
</dbReference>
<dbReference type="Pfam" id="PF05114">
    <property type="entry name" value="MbnB_TglH_ChrH"/>
    <property type="match status" value="1"/>
</dbReference>
<name>A0A7X8YHJ5_9VIBR</name>
<sequence length="276" mass="31451">MTVSFGLGLRTQHYHDFLETPQPVDWLEVISENFMVKGGKPLTMLDKIRANYPMTMHGVSMSIGSVDGLDREYLAQLKQLEQRIEPLWVSDHLCWTGCHGKKLHDLMPLPFTKEALNVVSRNILQAQDILQRPLVIENVSSYVEFTCSEMSEWAFLSEVCQRTDCELLLDLNNIYVSAINHNFSCEDFINGIPRERVRQFHLAGHQNNGTHLIDTHDHPVCEAVWTLYQRALTRFGPVPTMIERDDDIPPISTLLSELDIARKLAAATFTDSTVEA</sequence>
<accession>A0A7X8YHJ5</accession>
<reference evidence="2 3" key="1">
    <citation type="submission" date="2020-04" db="EMBL/GenBank/DDBJ databases">
        <title>Vibrio sp. SM6, a novel species isolated from seawater.</title>
        <authorList>
            <person name="Wang X."/>
        </authorList>
    </citation>
    <scope>NUCLEOTIDE SEQUENCE [LARGE SCALE GENOMIC DNA]</scope>
    <source>
        <strain evidence="2 3">SM6</strain>
    </source>
</reference>
<evidence type="ECO:0000313" key="2">
    <source>
        <dbReference type="EMBL" id="NLS13417.1"/>
    </source>
</evidence>
<comment type="caution">
    <text evidence="2">The sequence shown here is derived from an EMBL/GenBank/DDBJ whole genome shotgun (WGS) entry which is preliminary data.</text>
</comment>
<dbReference type="Proteomes" id="UP000535589">
    <property type="component" value="Unassembled WGS sequence"/>
</dbReference>
<evidence type="ECO:0000313" key="3">
    <source>
        <dbReference type="Proteomes" id="UP000535589"/>
    </source>
</evidence>